<dbReference type="EMBL" id="JALJRB010000007">
    <property type="protein sequence ID" value="MCJ8500624.1"/>
    <property type="molecule type" value="Genomic_DNA"/>
</dbReference>
<keyword evidence="4" id="KW-1185">Reference proteome</keyword>
<feature type="transmembrane region" description="Helical" evidence="2">
    <location>
        <begin position="242"/>
        <end position="265"/>
    </location>
</feature>
<evidence type="ECO:0000313" key="3">
    <source>
        <dbReference type="EMBL" id="MCJ8500624.1"/>
    </source>
</evidence>
<feature type="transmembrane region" description="Helical" evidence="2">
    <location>
        <begin position="373"/>
        <end position="394"/>
    </location>
</feature>
<feature type="compositionally biased region" description="Polar residues" evidence="1">
    <location>
        <begin position="483"/>
        <end position="495"/>
    </location>
</feature>
<keyword evidence="2" id="KW-0472">Membrane</keyword>
<organism evidence="3 4">
    <name type="scientific">Desulfatitalea alkaliphila</name>
    <dbReference type="NCBI Taxonomy" id="2929485"/>
    <lineage>
        <taxon>Bacteria</taxon>
        <taxon>Pseudomonadati</taxon>
        <taxon>Thermodesulfobacteriota</taxon>
        <taxon>Desulfobacteria</taxon>
        <taxon>Desulfobacterales</taxon>
        <taxon>Desulfosarcinaceae</taxon>
        <taxon>Desulfatitalea</taxon>
    </lineage>
</organism>
<comment type="caution">
    <text evidence="3">The sequence shown here is derived from an EMBL/GenBank/DDBJ whole genome shotgun (WGS) entry which is preliminary data.</text>
</comment>
<dbReference type="AlphaFoldDB" id="A0AA41UIZ5"/>
<dbReference type="RefSeq" id="WP_246905550.1">
    <property type="nucleotide sequence ID" value="NZ_JALJRB010000007.1"/>
</dbReference>
<evidence type="ECO:0000256" key="1">
    <source>
        <dbReference type="SAM" id="MobiDB-lite"/>
    </source>
</evidence>
<name>A0AA41UIZ5_9BACT</name>
<keyword evidence="2" id="KW-1133">Transmembrane helix</keyword>
<feature type="transmembrane region" description="Helical" evidence="2">
    <location>
        <begin position="285"/>
        <end position="305"/>
    </location>
</feature>
<feature type="region of interest" description="Disordered" evidence="1">
    <location>
        <begin position="466"/>
        <end position="495"/>
    </location>
</feature>
<protein>
    <submittedName>
        <fullName evidence="3">Uncharacterized protein</fullName>
    </submittedName>
</protein>
<sequence length="495" mass="55252">MESLWSITPVPLLSLLVWLVLLISAMYLARKPFHRTVYAVGRMVRNAMRVAAASVRLAEKRLQLRNHQVLMREGLDLADRKVALEFARISEDVQRDLEGYPRLQRTVMQDLAKIEEDYAKSAAVPQALPDWVKVIDAIAHIKPSGDRMVINMLEEIHQTLSEQHRAALERHRRDMAERHAILSRMLPFWRGVQRSLGNVEKAIARLTERSNKIDRYMDHFEAVQAQTDPARRHLAASSLTRFFVSALVLAVAAVGAVINFNLVALPMAEMVGGNSFIGSFKTADVAGVFLVALQIVVGFFLMDALRITRLFSVIGHLAERQRKVLFWVLLLFLAVLAGMEASLAFLRDRLVGEMEALRQAVAGEELAPMVESAIPTIGQMIMGFTLPFVLAFVAIPFESFVTSTRALIGGFAAWLLRMTALLLRLTGHLAFYAGRLVVQLYDLAVFPALWLEDALMQKVRQLRSPAPSCQHTKRTDQGGTGSSAGKQAASSRFMD</sequence>
<feature type="transmembrane region" description="Helical" evidence="2">
    <location>
        <begin position="325"/>
        <end position="346"/>
    </location>
</feature>
<evidence type="ECO:0000313" key="4">
    <source>
        <dbReference type="Proteomes" id="UP001165427"/>
    </source>
</evidence>
<feature type="transmembrane region" description="Helical" evidence="2">
    <location>
        <begin position="12"/>
        <end position="29"/>
    </location>
</feature>
<gene>
    <name evidence="3" type="ORF">MRX98_08580</name>
</gene>
<dbReference type="Proteomes" id="UP001165427">
    <property type="component" value="Unassembled WGS sequence"/>
</dbReference>
<evidence type="ECO:0000256" key="2">
    <source>
        <dbReference type="SAM" id="Phobius"/>
    </source>
</evidence>
<reference evidence="3" key="1">
    <citation type="submission" date="2022-04" db="EMBL/GenBank/DDBJ databases">
        <title>Desulfatitalea alkaliphila sp. nov., a novel anaerobic sulfate-reducing bacterium isolated from terrestrial mud volcano, Taman Peninsula, Russia.</title>
        <authorList>
            <person name="Khomyakova M.A."/>
            <person name="Merkel A.Y."/>
            <person name="Slobodkin A.I."/>
        </authorList>
    </citation>
    <scope>NUCLEOTIDE SEQUENCE</scope>
    <source>
        <strain evidence="3">M08but</strain>
    </source>
</reference>
<keyword evidence="2" id="KW-0812">Transmembrane</keyword>
<proteinExistence type="predicted"/>
<accession>A0AA41UIZ5</accession>